<dbReference type="InterPro" id="IPR001509">
    <property type="entry name" value="Epimerase_deHydtase"/>
</dbReference>
<name>A0A7V5U2M3_9BACT</name>
<dbReference type="CDD" id="cd05256">
    <property type="entry name" value="UDP_AE_SDR_e"/>
    <property type="match status" value="1"/>
</dbReference>
<gene>
    <name evidence="3" type="ORF">ENJ96_04520</name>
</gene>
<dbReference type="InterPro" id="IPR050177">
    <property type="entry name" value="Lipid_A_modif_metabolic_enz"/>
</dbReference>
<dbReference type="Gene3D" id="3.40.50.720">
    <property type="entry name" value="NAD(P)-binding Rossmann-like Domain"/>
    <property type="match status" value="1"/>
</dbReference>
<reference evidence="3" key="1">
    <citation type="journal article" date="2020" name="mSystems">
        <title>Genome- and Community-Level Interaction Insights into Carbon Utilization and Element Cycling Functions of Hydrothermarchaeota in Hydrothermal Sediment.</title>
        <authorList>
            <person name="Zhou Z."/>
            <person name="Liu Y."/>
            <person name="Xu W."/>
            <person name="Pan J."/>
            <person name="Luo Z.H."/>
            <person name="Li M."/>
        </authorList>
    </citation>
    <scope>NUCLEOTIDE SEQUENCE [LARGE SCALE GENOMIC DNA]</scope>
    <source>
        <strain evidence="3">HyVt-533</strain>
    </source>
</reference>
<organism evidence="3">
    <name type="scientific">Thermodesulfatator atlanticus</name>
    <dbReference type="NCBI Taxonomy" id="501497"/>
    <lineage>
        <taxon>Bacteria</taxon>
        <taxon>Pseudomonadati</taxon>
        <taxon>Thermodesulfobacteriota</taxon>
        <taxon>Thermodesulfobacteria</taxon>
        <taxon>Thermodesulfobacteriales</taxon>
        <taxon>Thermodesulfatatoraceae</taxon>
        <taxon>Thermodesulfatator</taxon>
    </lineage>
</organism>
<evidence type="ECO:0000259" key="2">
    <source>
        <dbReference type="Pfam" id="PF01370"/>
    </source>
</evidence>
<dbReference type="AlphaFoldDB" id="A0A7V5U2M3"/>
<feature type="compositionally biased region" description="Basic and acidic residues" evidence="1">
    <location>
        <begin position="133"/>
        <end position="145"/>
    </location>
</feature>
<feature type="domain" description="NAD-dependent epimerase/dehydratase" evidence="2">
    <location>
        <begin position="5"/>
        <end position="250"/>
    </location>
</feature>
<evidence type="ECO:0000313" key="3">
    <source>
        <dbReference type="EMBL" id="HHI97096.1"/>
    </source>
</evidence>
<sequence length="322" mass="35099">MAVYLITGGAGFIGSNLAEFLVRQGEKVRVLDNLVNGRYENLAFLETLAGAKKRLTFIEGDICDFETAYEACKGADYVLHQAALGSVPASVEDPEEYHRVNATGTLTLLRAAAKAGVRRLVYAGSSSAYGDTGEEKPTPKKETDRPQPLSPYAVAKLAGEYYCQIFPSLYGLETVVLRYFNVYGPRQDPQSQYAAVIPKFITALLKGEPVTIFGDGEQTRDFIYVEDVVRANLLACQADRRAVGQVINIASGQAVSINQLYQVITRIIGTNSGPLYAPPRAGDVRHSLADTTRAREILGLKELIPLAEGLKRTIGWYQGLLS</sequence>
<dbReference type="PRINTS" id="PR01713">
    <property type="entry name" value="NUCEPIMERASE"/>
</dbReference>
<protein>
    <submittedName>
        <fullName evidence="3">SDR family oxidoreductase</fullName>
    </submittedName>
</protein>
<dbReference type="Pfam" id="PF01370">
    <property type="entry name" value="Epimerase"/>
    <property type="match status" value="1"/>
</dbReference>
<evidence type="ECO:0000256" key="1">
    <source>
        <dbReference type="SAM" id="MobiDB-lite"/>
    </source>
</evidence>
<proteinExistence type="predicted"/>
<dbReference type="SUPFAM" id="SSF51735">
    <property type="entry name" value="NAD(P)-binding Rossmann-fold domains"/>
    <property type="match status" value="1"/>
</dbReference>
<comment type="caution">
    <text evidence="3">The sequence shown here is derived from an EMBL/GenBank/DDBJ whole genome shotgun (WGS) entry which is preliminary data.</text>
</comment>
<feature type="region of interest" description="Disordered" evidence="1">
    <location>
        <begin position="127"/>
        <end position="148"/>
    </location>
</feature>
<dbReference type="Proteomes" id="UP000886101">
    <property type="component" value="Unassembled WGS sequence"/>
</dbReference>
<dbReference type="InterPro" id="IPR036291">
    <property type="entry name" value="NAD(P)-bd_dom_sf"/>
</dbReference>
<accession>A0A7V5U2M3</accession>
<dbReference type="PANTHER" id="PTHR43245">
    <property type="entry name" value="BIFUNCTIONAL POLYMYXIN RESISTANCE PROTEIN ARNA"/>
    <property type="match status" value="1"/>
</dbReference>
<dbReference type="EMBL" id="DROK01000133">
    <property type="protein sequence ID" value="HHI97096.1"/>
    <property type="molecule type" value="Genomic_DNA"/>
</dbReference>
<dbReference type="PANTHER" id="PTHR43245:SF13">
    <property type="entry name" value="UDP-D-APIOSE_UDP-D-XYLOSE SYNTHASE 2"/>
    <property type="match status" value="1"/>
</dbReference>
<dbReference type="Gene3D" id="3.90.25.10">
    <property type="entry name" value="UDP-galactose 4-epimerase, domain 1"/>
    <property type="match status" value="1"/>
</dbReference>